<dbReference type="AlphaFoldDB" id="A0A1I7XEB0"/>
<evidence type="ECO:0000313" key="3">
    <source>
        <dbReference type="WBParaSite" id="Hba_15798"/>
    </source>
</evidence>
<organism evidence="2 3">
    <name type="scientific">Heterorhabditis bacteriophora</name>
    <name type="common">Entomopathogenic nematode worm</name>
    <dbReference type="NCBI Taxonomy" id="37862"/>
    <lineage>
        <taxon>Eukaryota</taxon>
        <taxon>Metazoa</taxon>
        <taxon>Ecdysozoa</taxon>
        <taxon>Nematoda</taxon>
        <taxon>Chromadorea</taxon>
        <taxon>Rhabditida</taxon>
        <taxon>Rhabditina</taxon>
        <taxon>Rhabditomorpha</taxon>
        <taxon>Strongyloidea</taxon>
        <taxon>Heterorhabditidae</taxon>
        <taxon>Heterorhabditis</taxon>
    </lineage>
</organism>
<feature type="compositionally biased region" description="Basic and acidic residues" evidence="1">
    <location>
        <begin position="67"/>
        <end position="84"/>
    </location>
</feature>
<protein>
    <submittedName>
        <fullName evidence="3">Secreted protein</fullName>
    </submittedName>
</protein>
<sequence>MLMVQFRTPVFVSWALRSVRESLIQVDPLAAAIANKASKGKPLPTISRTPFLLQFTPFGSPPLPSCGKERVTSRREVSIDHSHTETGTCVR</sequence>
<name>A0A1I7XEB0_HETBA</name>
<evidence type="ECO:0000313" key="2">
    <source>
        <dbReference type="Proteomes" id="UP000095283"/>
    </source>
</evidence>
<proteinExistence type="predicted"/>
<evidence type="ECO:0000256" key="1">
    <source>
        <dbReference type="SAM" id="MobiDB-lite"/>
    </source>
</evidence>
<accession>A0A1I7XEB0</accession>
<reference evidence="3" key="1">
    <citation type="submission" date="2016-11" db="UniProtKB">
        <authorList>
            <consortium name="WormBaseParasite"/>
        </authorList>
    </citation>
    <scope>IDENTIFICATION</scope>
</reference>
<dbReference type="WBParaSite" id="Hba_15798">
    <property type="protein sequence ID" value="Hba_15798"/>
    <property type="gene ID" value="Hba_15798"/>
</dbReference>
<keyword evidence="2" id="KW-1185">Reference proteome</keyword>
<dbReference type="Proteomes" id="UP000095283">
    <property type="component" value="Unplaced"/>
</dbReference>
<feature type="region of interest" description="Disordered" evidence="1">
    <location>
        <begin position="64"/>
        <end position="91"/>
    </location>
</feature>